<evidence type="ECO:0008006" key="3">
    <source>
        <dbReference type="Google" id="ProtNLM"/>
    </source>
</evidence>
<reference evidence="2" key="1">
    <citation type="submission" date="2012-01" db="EMBL/GenBank/DDBJ databases">
        <title>The Genome Sequence of Treponema denticola H-22.</title>
        <authorList>
            <consortium name="The Broad Institute Genome Sequencing Platform"/>
            <person name="Earl A."/>
            <person name="Ward D."/>
            <person name="Feldgarden M."/>
            <person name="Gevers D."/>
            <person name="Blanton J.M."/>
            <person name="Fenno C.J."/>
            <person name="Baranova O.V."/>
            <person name="Mathney J."/>
            <person name="Dewhirst F.E."/>
            <person name="Izard J."/>
            <person name="Young S.K."/>
            <person name="Zeng Q."/>
            <person name="Gargeya S."/>
            <person name="Fitzgerald M."/>
            <person name="Haas B."/>
            <person name="Abouelleil A."/>
            <person name="Alvarado L."/>
            <person name="Arachchi H.M."/>
            <person name="Berlin A."/>
            <person name="Chapman S.B."/>
            <person name="Gearin G."/>
            <person name="Goldberg J."/>
            <person name="Griggs A."/>
            <person name="Gujja S."/>
            <person name="Hansen M."/>
            <person name="Heiman D."/>
            <person name="Howarth C."/>
            <person name="Larimer J."/>
            <person name="Lui A."/>
            <person name="MacDonald P.J.P."/>
            <person name="McCowen C."/>
            <person name="Montmayeur A."/>
            <person name="Murphy C."/>
            <person name="Neiman D."/>
            <person name="Pearson M."/>
            <person name="Priest M."/>
            <person name="Roberts A."/>
            <person name="Saif S."/>
            <person name="Shea T."/>
            <person name="Sisk P."/>
            <person name="Stolte C."/>
            <person name="Sykes S."/>
            <person name="Wortman J."/>
            <person name="Nusbaum C."/>
            <person name="Birren B."/>
        </authorList>
    </citation>
    <scope>NUCLEOTIDE SEQUENCE [LARGE SCALE GENOMIC DNA]</scope>
    <source>
        <strain evidence="2">H-22</strain>
    </source>
</reference>
<dbReference type="AlphaFoldDB" id="A0A0E2E4M5"/>
<protein>
    <recommendedName>
        <fullName evidence="3">LPS export ABC transporter periplasmic protein LptC</fullName>
    </recommendedName>
</protein>
<gene>
    <name evidence="2" type="ORF">HMPREF9726_02058</name>
</gene>
<organism evidence="2">
    <name type="scientific">Treponema denticola H-22</name>
    <dbReference type="NCBI Taxonomy" id="999432"/>
    <lineage>
        <taxon>Bacteria</taxon>
        <taxon>Pseudomonadati</taxon>
        <taxon>Spirochaetota</taxon>
        <taxon>Spirochaetia</taxon>
        <taxon>Spirochaetales</taxon>
        <taxon>Treponemataceae</taxon>
        <taxon>Treponema</taxon>
    </lineage>
</organism>
<dbReference type="PROSITE" id="PS51257">
    <property type="entry name" value="PROKAR_LIPOPROTEIN"/>
    <property type="match status" value="1"/>
</dbReference>
<comment type="caution">
    <text evidence="2">The sequence shown here is derived from an EMBL/GenBank/DDBJ whole genome shotgun (WGS) entry which is preliminary data.</text>
</comment>
<dbReference type="HOGENOM" id="CLU_114980_0_0_12"/>
<dbReference type="RefSeq" id="WP_002685459.1">
    <property type="nucleotide sequence ID" value="NZ_CM001795.1"/>
</dbReference>
<accession>A0A0E2E4M5</accession>
<dbReference type="PATRIC" id="fig|999432.5.peg.2139"/>
<feature type="region of interest" description="Disordered" evidence="1">
    <location>
        <begin position="184"/>
        <end position="207"/>
    </location>
</feature>
<dbReference type="Proteomes" id="UP000011705">
    <property type="component" value="Chromosome"/>
</dbReference>
<sequence>MNFKEAQTFIIASILAIISFSCSLNYSKEAQNFEKKPNFVFKNAVLDQYEENSLNLRINFMELEIYDSDRIWAGKNLRFFKIDKKSFEKGNPEAELKGRAGIIKIDEKNNQYFLGQKVFFEDLKEGLMISGDAFFWNKNENLLYGVEDGSVKVKRGDELYISGSGFIANTLSKEFEFLNSIEGKIQTKNEENENEENSNRNSESQEP</sequence>
<dbReference type="EMBL" id="AGDV01000020">
    <property type="protein sequence ID" value="EMB31678.1"/>
    <property type="molecule type" value="Genomic_DNA"/>
</dbReference>
<evidence type="ECO:0000313" key="2">
    <source>
        <dbReference type="EMBL" id="EMB31678.1"/>
    </source>
</evidence>
<name>A0A0E2E4M5_TREDN</name>
<evidence type="ECO:0000256" key="1">
    <source>
        <dbReference type="SAM" id="MobiDB-lite"/>
    </source>
</evidence>
<proteinExistence type="predicted"/>